<reference evidence="3" key="2">
    <citation type="submission" date="2020-09" db="EMBL/GenBank/DDBJ databases">
        <authorList>
            <person name="Sun Q."/>
            <person name="Zhou Y."/>
        </authorList>
    </citation>
    <scope>NUCLEOTIDE SEQUENCE</scope>
    <source>
        <strain evidence="3">CGMCC 4.7403</strain>
    </source>
</reference>
<feature type="domain" description="RNA polymerase sigma-70 region 2" evidence="2">
    <location>
        <begin position="23"/>
        <end position="62"/>
    </location>
</feature>
<dbReference type="InterPro" id="IPR013325">
    <property type="entry name" value="RNA_pol_sigma_r2"/>
</dbReference>
<proteinExistence type="predicted"/>
<comment type="caution">
    <text evidence="3">The sequence shown here is derived from an EMBL/GenBank/DDBJ whole genome shotgun (WGS) entry which is preliminary data.</text>
</comment>
<dbReference type="Gene3D" id="1.10.1740.10">
    <property type="match status" value="1"/>
</dbReference>
<gene>
    <name evidence="3" type="ORF">GCM10017771_96200</name>
</gene>
<dbReference type="EMBL" id="BNAT01000087">
    <property type="protein sequence ID" value="GHE72315.1"/>
    <property type="molecule type" value="Genomic_DNA"/>
</dbReference>
<sequence>MRPPDEPRGGQGADEHEFDAFYAASVGRLIGRLNAMTGDLAEAQDVVQEAFVRAWERRAELDLNGAGGRRPVRPEERVQPGRPSDRRSGDVLDACGAGRGRDPVRPAAPAVEGQVGCRRGT</sequence>
<feature type="compositionally biased region" description="Basic and acidic residues" evidence="1">
    <location>
        <begin position="72"/>
        <end position="90"/>
    </location>
</feature>
<dbReference type="SUPFAM" id="SSF88946">
    <property type="entry name" value="Sigma2 domain of RNA polymerase sigma factors"/>
    <property type="match status" value="1"/>
</dbReference>
<reference evidence="3" key="1">
    <citation type="journal article" date="2014" name="Int. J. Syst. Evol. Microbiol.">
        <title>Complete genome sequence of Corynebacterium casei LMG S-19264T (=DSM 44701T), isolated from a smear-ripened cheese.</title>
        <authorList>
            <consortium name="US DOE Joint Genome Institute (JGI-PGF)"/>
            <person name="Walter F."/>
            <person name="Albersmeier A."/>
            <person name="Kalinowski J."/>
            <person name="Ruckert C."/>
        </authorList>
    </citation>
    <scope>NUCLEOTIDE SEQUENCE</scope>
    <source>
        <strain evidence="3">CGMCC 4.7403</strain>
    </source>
</reference>
<evidence type="ECO:0000313" key="3">
    <source>
        <dbReference type="EMBL" id="GHE72315.1"/>
    </source>
</evidence>
<dbReference type="Proteomes" id="UP000603227">
    <property type="component" value="Unassembled WGS sequence"/>
</dbReference>
<keyword evidence="4" id="KW-1185">Reference proteome</keyword>
<accession>A0A919DQQ2</accession>
<dbReference type="AlphaFoldDB" id="A0A919DQQ2"/>
<evidence type="ECO:0000313" key="4">
    <source>
        <dbReference type="Proteomes" id="UP000603227"/>
    </source>
</evidence>
<name>A0A919DQQ2_9ACTN</name>
<dbReference type="GO" id="GO:0006352">
    <property type="term" value="P:DNA-templated transcription initiation"/>
    <property type="evidence" value="ECO:0007669"/>
    <property type="project" value="InterPro"/>
</dbReference>
<feature type="region of interest" description="Disordered" evidence="1">
    <location>
        <begin position="62"/>
        <end position="121"/>
    </location>
</feature>
<dbReference type="Pfam" id="PF04542">
    <property type="entry name" value="Sigma70_r2"/>
    <property type="match status" value="1"/>
</dbReference>
<dbReference type="GO" id="GO:0003700">
    <property type="term" value="F:DNA-binding transcription factor activity"/>
    <property type="evidence" value="ECO:0007669"/>
    <property type="project" value="InterPro"/>
</dbReference>
<organism evidence="3 4">
    <name type="scientific">Streptomyces capitiformicae</name>
    <dbReference type="NCBI Taxonomy" id="2014920"/>
    <lineage>
        <taxon>Bacteria</taxon>
        <taxon>Bacillati</taxon>
        <taxon>Actinomycetota</taxon>
        <taxon>Actinomycetes</taxon>
        <taxon>Kitasatosporales</taxon>
        <taxon>Streptomycetaceae</taxon>
        <taxon>Streptomyces</taxon>
    </lineage>
</organism>
<evidence type="ECO:0000256" key="1">
    <source>
        <dbReference type="SAM" id="MobiDB-lite"/>
    </source>
</evidence>
<evidence type="ECO:0000259" key="2">
    <source>
        <dbReference type="Pfam" id="PF04542"/>
    </source>
</evidence>
<protein>
    <recommendedName>
        <fullName evidence="2">RNA polymerase sigma-70 region 2 domain-containing protein</fullName>
    </recommendedName>
</protein>
<dbReference type="InterPro" id="IPR007627">
    <property type="entry name" value="RNA_pol_sigma70_r2"/>
</dbReference>